<dbReference type="Proteomes" id="UP001056035">
    <property type="component" value="Chromosome"/>
</dbReference>
<organism evidence="1 2">
    <name type="scientific">Paraconexibacter antarcticus</name>
    <dbReference type="NCBI Taxonomy" id="2949664"/>
    <lineage>
        <taxon>Bacteria</taxon>
        <taxon>Bacillati</taxon>
        <taxon>Actinomycetota</taxon>
        <taxon>Thermoleophilia</taxon>
        <taxon>Solirubrobacterales</taxon>
        <taxon>Paraconexibacteraceae</taxon>
        <taxon>Paraconexibacter</taxon>
    </lineage>
</organism>
<reference evidence="1 2" key="1">
    <citation type="submission" date="2022-06" db="EMBL/GenBank/DDBJ databases">
        <title>Paraconexibacter antarcticus.</title>
        <authorList>
            <person name="Kim C.S."/>
        </authorList>
    </citation>
    <scope>NUCLEOTIDE SEQUENCE [LARGE SCALE GENOMIC DNA]</scope>
    <source>
        <strain evidence="1 2">02-257</strain>
    </source>
</reference>
<accession>A0ABY5DXM3</accession>
<dbReference type="EMBL" id="CP098502">
    <property type="protein sequence ID" value="UTI65385.1"/>
    <property type="molecule type" value="Genomic_DNA"/>
</dbReference>
<gene>
    <name evidence="1" type="ORF">NBH00_04030</name>
</gene>
<evidence type="ECO:0000313" key="1">
    <source>
        <dbReference type="EMBL" id="UTI65385.1"/>
    </source>
</evidence>
<keyword evidence="2" id="KW-1185">Reference proteome</keyword>
<dbReference type="RefSeq" id="WP_254572066.1">
    <property type="nucleotide sequence ID" value="NZ_CP098502.1"/>
</dbReference>
<evidence type="ECO:0000313" key="2">
    <source>
        <dbReference type="Proteomes" id="UP001056035"/>
    </source>
</evidence>
<dbReference type="InterPro" id="IPR036513">
    <property type="entry name" value="STAS_dom_sf"/>
</dbReference>
<protein>
    <submittedName>
        <fullName evidence="1">STAS domain-containing protein</fullName>
    </submittedName>
</protein>
<name>A0ABY5DXM3_9ACTN</name>
<sequence length="102" mass="10852">MPAGDDSPATVVMVADDGREVVLGPVHAPGAGFALVDTLARLQLRAQRRGWTLRLRDVSPQLRELLQLVGLAGVLGVEAGGEPELREELGVQEVVEPRDPPV</sequence>
<proteinExistence type="predicted"/>
<dbReference type="SUPFAM" id="SSF52091">
    <property type="entry name" value="SpoIIaa-like"/>
    <property type="match status" value="1"/>
</dbReference>
<dbReference type="Gene3D" id="3.30.750.24">
    <property type="entry name" value="STAS domain"/>
    <property type="match status" value="1"/>
</dbReference>